<organism evidence="2 3">
    <name type="scientific">Elysia marginata</name>
    <dbReference type="NCBI Taxonomy" id="1093978"/>
    <lineage>
        <taxon>Eukaryota</taxon>
        <taxon>Metazoa</taxon>
        <taxon>Spiralia</taxon>
        <taxon>Lophotrochozoa</taxon>
        <taxon>Mollusca</taxon>
        <taxon>Gastropoda</taxon>
        <taxon>Heterobranchia</taxon>
        <taxon>Euthyneura</taxon>
        <taxon>Panpulmonata</taxon>
        <taxon>Sacoglossa</taxon>
        <taxon>Placobranchoidea</taxon>
        <taxon>Plakobranchidae</taxon>
        <taxon>Elysia</taxon>
    </lineage>
</organism>
<proteinExistence type="predicted"/>
<comment type="caution">
    <text evidence="2">The sequence shown here is derived from an EMBL/GenBank/DDBJ whole genome shotgun (WGS) entry which is preliminary data.</text>
</comment>
<dbReference type="AlphaFoldDB" id="A0AAV4JCZ4"/>
<protein>
    <recommendedName>
        <fullName evidence="4">CCHC-type domain-containing protein</fullName>
    </recommendedName>
</protein>
<evidence type="ECO:0000313" key="3">
    <source>
        <dbReference type="Proteomes" id="UP000762676"/>
    </source>
</evidence>
<feature type="compositionally biased region" description="Polar residues" evidence="1">
    <location>
        <begin position="31"/>
        <end position="44"/>
    </location>
</feature>
<dbReference type="EMBL" id="BMAT01010016">
    <property type="protein sequence ID" value="GFS18486.1"/>
    <property type="molecule type" value="Genomic_DNA"/>
</dbReference>
<reference evidence="2 3" key="1">
    <citation type="journal article" date="2021" name="Elife">
        <title>Chloroplast acquisition without the gene transfer in kleptoplastic sea slugs, Plakobranchus ocellatus.</title>
        <authorList>
            <person name="Maeda T."/>
            <person name="Takahashi S."/>
            <person name="Yoshida T."/>
            <person name="Shimamura S."/>
            <person name="Takaki Y."/>
            <person name="Nagai Y."/>
            <person name="Toyoda A."/>
            <person name="Suzuki Y."/>
            <person name="Arimoto A."/>
            <person name="Ishii H."/>
            <person name="Satoh N."/>
            <person name="Nishiyama T."/>
            <person name="Hasebe M."/>
            <person name="Maruyama T."/>
            <person name="Minagawa J."/>
            <person name="Obokata J."/>
            <person name="Shigenobu S."/>
        </authorList>
    </citation>
    <scope>NUCLEOTIDE SEQUENCE [LARGE SCALE GENOMIC DNA]</scope>
</reference>
<sequence>MEMANRDAHNLQSCAHKSFHKIGIEAPGPGQTDTPTPRNESSRPSFLPCLSYGKTKHKRSNCYFKGATCNKCHKRGHIQTVCKSGRNQNKFRPSKRTPQKSIDEVGEQFTLELFQLVDRAPKFMVPLKIDSSMLKWNLTQEQPSPS</sequence>
<dbReference type="Proteomes" id="UP000762676">
    <property type="component" value="Unassembled WGS sequence"/>
</dbReference>
<evidence type="ECO:0000256" key="1">
    <source>
        <dbReference type="SAM" id="MobiDB-lite"/>
    </source>
</evidence>
<gene>
    <name evidence="2" type="ORF">ElyMa_005007400</name>
</gene>
<name>A0AAV4JCZ4_9GAST</name>
<evidence type="ECO:0008006" key="4">
    <source>
        <dbReference type="Google" id="ProtNLM"/>
    </source>
</evidence>
<evidence type="ECO:0000313" key="2">
    <source>
        <dbReference type="EMBL" id="GFS18486.1"/>
    </source>
</evidence>
<accession>A0AAV4JCZ4</accession>
<keyword evidence="3" id="KW-1185">Reference proteome</keyword>
<feature type="region of interest" description="Disordered" evidence="1">
    <location>
        <begin position="22"/>
        <end position="46"/>
    </location>
</feature>